<dbReference type="OrthoDB" id="5342145at2"/>
<dbReference type="STRING" id="321267.SHM7688_01915"/>
<dbReference type="Pfam" id="PF11294">
    <property type="entry name" value="DUF3095"/>
    <property type="match status" value="1"/>
</dbReference>
<keyword evidence="2" id="KW-1185">Reference proteome</keyword>
<dbReference type="EMBL" id="CYPW01000017">
    <property type="protein sequence ID" value="CUH52469.1"/>
    <property type="molecule type" value="Genomic_DNA"/>
</dbReference>
<dbReference type="RefSeq" id="WP_058239669.1">
    <property type="nucleotide sequence ID" value="NZ_CYPW01000017.1"/>
</dbReference>
<evidence type="ECO:0008006" key="3">
    <source>
        <dbReference type="Google" id="ProtNLM"/>
    </source>
</evidence>
<dbReference type="AlphaFoldDB" id="A0A0P1EQ04"/>
<evidence type="ECO:0000313" key="1">
    <source>
        <dbReference type="EMBL" id="CUH52469.1"/>
    </source>
</evidence>
<dbReference type="InterPro" id="IPR021445">
    <property type="entry name" value="DUF3095"/>
</dbReference>
<reference evidence="1 2" key="1">
    <citation type="submission" date="2015-09" db="EMBL/GenBank/DDBJ databases">
        <authorList>
            <consortium name="Swine Surveillance"/>
        </authorList>
    </citation>
    <scope>NUCLEOTIDE SEQUENCE [LARGE SCALE GENOMIC DNA]</scope>
    <source>
        <strain evidence="1 2">CECT 7688</strain>
    </source>
</reference>
<sequence length="385" mass="41561">MFIEHSSQAYYDNLPRHGDFALMAEPHRYMPLPDDWYVGVADIVGSTHEISRGRYKIVNMVGAAVIAAQLNAAGRQALPYVFGGDGAGFAVWPAQRGAAERALNAVRRWARAEYGVELRVAVVSVARIRAEGRDLRVARYAPENGVDYAMFAGGGLAWAEAEMKAGRIGLAEGKDAPADLDLSGLSCRWSNMKARHGAIVSLVVVPRPGVSEDAFASVAHALVTASSKEGRGGHPVPQEGPGVAFPPPGLTIEARVRQKGSYALRVAGLLISNAFLWALMKSGVKLGQFDPKAYRAQVASNADYRKFDDGLKMTLDCDAHTQARMERILRAAEADGLVRFGLHAQEEAMMTCLVHSPTEARHMHFVDGAAGGYARAARNLRLRTV</sequence>
<proteinExistence type="predicted"/>
<organism evidence="1 2">
    <name type="scientific">Shimia marina</name>
    <dbReference type="NCBI Taxonomy" id="321267"/>
    <lineage>
        <taxon>Bacteria</taxon>
        <taxon>Pseudomonadati</taxon>
        <taxon>Pseudomonadota</taxon>
        <taxon>Alphaproteobacteria</taxon>
        <taxon>Rhodobacterales</taxon>
        <taxon>Roseobacteraceae</taxon>
    </lineage>
</organism>
<dbReference type="Proteomes" id="UP000054823">
    <property type="component" value="Unassembled WGS sequence"/>
</dbReference>
<protein>
    <recommendedName>
        <fullName evidence="3">Adenylate cyclase</fullName>
    </recommendedName>
</protein>
<evidence type="ECO:0000313" key="2">
    <source>
        <dbReference type="Proteomes" id="UP000054823"/>
    </source>
</evidence>
<gene>
    <name evidence="1" type="ORF">SHM7688_01915</name>
</gene>
<accession>A0A0P1EQ04</accession>
<name>A0A0P1EQ04_9RHOB</name>